<dbReference type="RefSeq" id="WP_046970986.1">
    <property type="nucleotide sequence ID" value="NZ_JPLA01000014.1"/>
</dbReference>
<accession>A0A0G9H4D1</accession>
<dbReference type="EMBL" id="JPLA01000014">
    <property type="protein sequence ID" value="KLD64650.1"/>
    <property type="molecule type" value="Genomic_DNA"/>
</dbReference>
<dbReference type="Proteomes" id="UP000035481">
    <property type="component" value="Unassembled WGS sequence"/>
</dbReference>
<gene>
    <name evidence="2" type="ORF">Y882_06075</name>
</gene>
<dbReference type="PATRIC" id="fig|1440762.4.peg.569"/>
<dbReference type="OrthoDB" id="2389872at2"/>
<dbReference type="InterPro" id="IPR010985">
    <property type="entry name" value="Ribbon_hlx_hlx"/>
</dbReference>
<name>A0A0G9H4D1_9GAMM</name>
<evidence type="ECO:0000313" key="2">
    <source>
        <dbReference type="EMBL" id="KLD64650.1"/>
    </source>
</evidence>
<feature type="domain" description="Antitoxin FitA-like ribbon-helix-helix" evidence="1">
    <location>
        <begin position="2"/>
        <end position="40"/>
    </location>
</feature>
<sequence>MASVTIRNLPEETHRALRVRAATHGRSTEAEIRAILESAVRPESRIKLGSLLADIGREVGGVELEIERDRTASDPVSFE</sequence>
<comment type="caution">
    <text evidence="2">The sequence shown here is derived from an EMBL/GenBank/DDBJ whole genome shotgun (WGS) entry which is preliminary data.</text>
</comment>
<dbReference type="Gene3D" id="1.10.1220.10">
    <property type="entry name" value="Met repressor-like"/>
    <property type="match status" value="1"/>
</dbReference>
<evidence type="ECO:0000313" key="3">
    <source>
        <dbReference type="Proteomes" id="UP000035481"/>
    </source>
</evidence>
<dbReference type="InterPro" id="IPR053853">
    <property type="entry name" value="FitA-like_RHH"/>
</dbReference>
<dbReference type="STRING" id="1440762.Y882_06075"/>
<organism evidence="2 3">
    <name type="scientific">Dyella japonica DSM 16301</name>
    <dbReference type="NCBI Taxonomy" id="1440762"/>
    <lineage>
        <taxon>Bacteria</taxon>
        <taxon>Pseudomonadati</taxon>
        <taxon>Pseudomonadota</taxon>
        <taxon>Gammaproteobacteria</taxon>
        <taxon>Lysobacterales</taxon>
        <taxon>Rhodanobacteraceae</taxon>
        <taxon>Dyella</taxon>
    </lineage>
</organism>
<protein>
    <submittedName>
        <fullName evidence="2">Plasmid stability protein</fullName>
    </submittedName>
</protein>
<evidence type="ECO:0000259" key="1">
    <source>
        <dbReference type="Pfam" id="PF22513"/>
    </source>
</evidence>
<dbReference type="AlphaFoldDB" id="A0A0G9H4D1"/>
<proteinExistence type="predicted"/>
<dbReference type="SUPFAM" id="SSF47598">
    <property type="entry name" value="Ribbon-helix-helix"/>
    <property type="match status" value="1"/>
</dbReference>
<reference evidence="2 3" key="1">
    <citation type="journal article" date="2015" name="Antonie Van Leeuwenhoek">
        <title>A phylogenomic and molecular marker based taxonomic framework for the order Xanthomonadales: proposal to transfer the families Algiphilaceae and Solimonadaceae to the order Nevskiales ord. nov. and to create a new family within the order Xanthomonadales, the family Rhodanobacteraceae fam. nov., containing the genus Rhodanobacter and its closest relatives.</title>
        <authorList>
            <person name="Naushad S."/>
            <person name="Adeolu M."/>
            <person name="Wong S."/>
            <person name="Sohail M."/>
            <person name="Schellhorn H.E."/>
            <person name="Gupta R.S."/>
        </authorList>
    </citation>
    <scope>NUCLEOTIDE SEQUENCE [LARGE SCALE GENOMIC DNA]</scope>
    <source>
        <strain evidence="2 3">DSM 16301</strain>
    </source>
</reference>
<dbReference type="GO" id="GO:0006355">
    <property type="term" value="P:regulation of DNA-templated transcription"/>
    <property type="evidence" value="ECO:0007669"/>
    <property type="project" value="InterPro"/>
</dbReference>
<dbReference type="Pfam" id="PF22513">
    <property type="entry name" value="FitA-like_RHH"/>
    <property type="match status" value="1"/>
</dbReference>
<dbReference type="InterPro" id="IPR013321">
    <property type="entry name" value="Arc_rbn_hlx_hlx"/>
</dbReference>